<dbReference type="InParanoid" id="F7Q0U3"/>
<dbReference type="OrthoDB" id="9783299at2"/>
<feature type="domain" description="DUF4397" evidence="1">
    <location>
        <begin position="282"/>
        <end position="375"/>
    </location>
</feature>
<keyword evidence="3" id="KW-1185">Reference proteome</keyword>
<dbReference type="EMBL" id="AFNU02000012">
    <property type="protein sequence ID" value="ERJ11317.1"/>
    <property type="molecule type" value="Genomic_DNA"/>
</dbReference>
<dbReference type="InterPro" id="IPR025510">
    <property type="entry name" value="DUF4397"/>
</dbReference>
<evidence type="ECO:0000313" key="2">
    <source>
        <dbReference type="EMBL" id="ERJ11317.1"/>
    </source>
</evidence>
<evidence type="ECO:0000259" key="1">
    <source>
        <dbReference type="Pfam" id="PF14344"/>
    </source>
</evidence>
<dbReference type="STRING" id="1033810.HLPCO_002619"/>
<reference evidence="2 3" key="1">
    <citation type="journal article" date="2011" name="J. Bacteriol.">
        <title>Genome sequence of Haloplasma contractile, an unusual contractile bacterium from a deep-sea anoxic brine lake.</title>
        <authorList>
            <person name="Antunes A."/>
            <person name="Alam I."/>
            <person name="El Dorry H."/>
            <person name="Siam R."/>
            <person name="Robertson A."/>
            <person name="Bajic V.B."/>
            <person name="Stingl U."/>
        </authorList>
    </citation>
    <scope>NUCLEOTIDE SEQUENCE [LARGE SCALE GENOMIC DNA]</scope>
    <source>
        <strain evidence="2 3">SSD-17B</strain>
    </source>
</reference>
<organism evidence="2 3">
    <name type="scientific">Haloplasma contractile SSD-17B</name>
    <dbReference type="NCBI Taxonomy" id="1033810"/>
    <lineage>
        <taxon>Bacteria</taxon>
        <taxon>Bacillati</taxon>
        <taxon>Mycoplasmatota</taxon>
        <taxon>Mollicutes</taxon>
        <taxon>Haloplasmatales</taxon>
        <taxon>Haloplasmataceae</taxon>
        <taxon>Haloplasma</taxon>
    </lineage>
</organism>
<sequence length="376" mass="41463">MNNRVNSVAKVRIFHAATIERPVDIYINDQQVISGLEYGEVTEYLPLEKGRYNVKIYDSENGDLLYNQTIMIDGDKYLTISAISETGQLKLVVLEDEVANRKSSLKKRKEDTVIKKVQDRLGNTIEVVVDQTGEIVEDAIDETGNIMVHAGDRIKRVIDRVGNVYEVVVNQSGKIIAKVISDLGNVVEGLVNRIGNTVKKTVDQFGNTVEVVVDGLENTVGWVIDELGDIVGETASDLSNLANGTTNEYVDLNEDTEFGFESMIPDFANNRVSHKSNDDDQAQVRFVHLSPNAPAVDITLPDGTKLFVDTAYKEVTDYIPVGAGTVDLQVRPTGTNQVALRIPNVIFDPGQMYTVYAIGLLNGNPPLEAILFEDQM</sequence>
<reference evidence="2 3" key="2">
    <citation type="journal article" date="2013" name="PLoS ONE">
        <title>INDIGO - INtegrated Data Warehouse of MIcrobial GenOmes with Examples from the Red Sea Extremophiles.</title>
        <authorList>
            <person name="Alam I."/>
            <person name="Antunes A."/>
            <person name="Kamau A.A."/>
            <person name="Ba Alawi W."/>
            <person name="Kalkatawi M."/>
            <person name="Stingl U."/>
            <person name="Bajic V.B."/>
        </authorList>
    </citation>
    <scope>NUCLEOTIDE SEQUENCE [LARGE SCALE GENOMIC DNA]</scope>
    <source>
        <strain evidence="2 3">SSD-17B</strain>
    </source>
</reference>
<dbReference type="AlphaFoldDB" id="F7Q0U3"/>
<dbReference type="Pfam" id="PF14344">
    <property type="entry name" value="DUF4397"/>
    <property type="match status" value="2"/>
</dbReference>
<evidence type="ECO:0000313" key="3">
    <source>
        <dbReference type="Proteomes" id="UP000005707"/>
    </source>
</evidence>
<gene>
    <name evidence="2" type="ORF">HLPCO_002619</name>
</gene>
<accession>F7Q0U3</accession>
<dbReference type="eggNOG" id="COG1404">
    <property type="taxonomic scope" value="Bacteria"/>
</dbReference>
<proteinExistence type="predicted"/>
<comment type="caution">
    <text evidence="2">The sequence shown here is derived from an EMBL/GenBank/DDBJ whole genome shotgun (WGS) entry which is preliminary data.</text>
</comment>
<protein>
    <submittedName>
        <fullName evidence="2">LPXTG-motif cell wall anchor domain protein</fullName>
    </submittedName>
</protein>
<dbReference type="Proteomes" id="UP000005707">
    <property type="component" value="Unassembled WGS sequence"/>
</dbReference>
<feature type="domain" description="DUF4397" evidence="1">
    <location>
        <begin position="9"/>
        <end position="102"/>
    </location>
</feature>
<dbReference type="RefSeq" id="WP_008827217.1">
    <property type="nucleotide sequence ID" value="NZ_AFNU02000012.1"/>
</dbReference>
<name>F7Q0U3_9MOLU</name>